<sequence>MTDDGTTTNLAPPDRPDPDALLAEVKRQESRQRRGKLKVFFGMSAGVGKTYAMLEEARNRAAEGANVLVGYAEPHIRPDTETLLLGMDILPYKVVEYRGASLKEFDLDAALARRPDLICVDELAHSNAPGTRHPKRWQDVAELLDAGINVYTTLNVQHLEGINDLVERITGVRVRETLPDAVLEAADEVELVDIAPEELLERFREGKVYRAEQAERAAKHFFVKGNLIALRELALRKTAERVDEQMQQHRREERVRHVIPASERVLVCVGPSPLSA</sequence>
<dbReference type="GO" id="GO:0034220">
    <property type="term" value="P:monoatomic ion transmembrane transport"/>
    <property type="evidence" value="ECO:0007669"/>
    <property type="project" value="UniProtKB-KW"/>
</dbReference>
<organism evidence="5">
    <name type="scientific">uncultured Phycisphaerae bacterium</name>
    <dbReference type="NCBI Taxonomy" id="904963"/>
    <lineage>
        <taxon>Bacteria</taxon>
        <taxon>Pseudomonadati</taxon>
        <taxon>Planctomycetota</taxon>
        <taxon>Phycisphaerae</taxon>
        <taxon>environmental samples</taxon>
    </lineage>
</organism>
<dbReference type="GO" id="GO:0005737">
    <property type="term" value="C:cytoplasm"/>
    <property type="evidence" value="ECO:0007669"/>
    <property type="project" value="UniProtKB-ARBA"/>
</dbReference>
<dbReference type="FunFam" id="3.40.50.300:FF:000483">
    <property type="entry name" value="Sensor histidine kinase KdpD"/>
    <property type="match status" value="1"/>
</dbReference>
<evidence type="ECO:0000259" key="4">
    <source>
        <dbReference type="Pfam" id="PF02702"/>
    </source>
</evidence>
<keyword evidence="1" id="KW-0808">Transferase</keyword>
<proteinExistence type="predicted"/>
<feature type="non-terminal residue" evidence="5">
    <location>
        <position position="276"/>
    </location>
</feature>
<accession>A0A6J4NC97</accession>
<feature type="domain" description="Signal transduction histidine kinase osmosensitive K+ channel sensor N-terminal" evidence="4">
    <location>
        <begin position="33"/>
        <end position="242"/>
    </location>
</feature>
<dbReference type="Pfam" id="PF02702">
    <property type="entry name" value="KdpD"/>
    <property type="match status" value="1"/>
</dbReference>
<dbReference type="InterPro" id="IPR003852">
    <property type="entry name" value="Sig_transdc_His_kinase_KdpD_N"/>
</dbReference>
<evidence type="ECO:0000313" key="5">
    <source>
        <dbReference type="EMBL" id="CAA9380313.1"/>
    </source>
</evidence>
<dbReference type="Gene3D" id="3.40.50.300">
    <property type="entry name" value="P-loop containing nucleotide triphosphate hydrolases"/>
    <property type="match status" value="1"/>
</dbReference>
<evidence type="ECO:0000256" key="1">
    <source>
        <dbReference type="ARBA" id="ARBA00022679"/>
    </source>
</evidence>
<dbReference type="AlphaFoldDB" id="A0A6J4NC97"/>
<reference evidence="5" key="1">
    <citation type="submission" date="2020-02" db="EMBL/GenBank/DDBJ databases">
        <authorList>
            <person name="Meier V. D."/>
        </authorList>
    </citation>
    <scope>NUCLEOTIDE SEQUENCE</scope>
    <source>
        <strain evidence="5">AVDCRST_MAG64</strain>
    </source>
</reference>
<dbReference type="EMBL" id="CADCUQ010000154">
    <property type="protein sequence ID" value="CAA9380313.1"/>
    <property type="molecule type" value="Genomic_DNA"/>
</dbReference>
<keyword evidence="3" id="KW-0902">Two-component regulatory system</keyword>
<dbReference type="SUPFAM" id="SSF52540">
    <property type="entry name" value="P-loop containing nucleoside triphosphate hydrolases"/>
    <property type="match status" value="1"/>
</dbReference>
<protein>
    <submittedName>
        <fullName evidence="5">Osmosensitive K+ channel histidine kinase KdpD</fullName>
    </submittedName>
</protein>
<dbReference type="PANTHER" id="PTHR45569">
    <property type="entry name" value="SENSOR PROTEIN KDPD"/>
    <property type="match status" value="1"/>
</dbReference>
<keyword evidence="5" id="KW-0406">Ion transport</keyword>
<keyword evidence="5" id="KW-0813">Transport</keyword>
<keyword evidence="5" id="KW-0407">Ion channel</keyword>
<dbReference type="InterPro" id="IPR027417">
    <property type="entry name" value="P-loop_NTPase"/>
</dbReference>
<evidence type="ECO:0000256" key="2">
    <source>
        <dbReference type="ARBA" id="ARBA00022777"/>
    </source>
</evidence>
<dbReference type="GO" id="GO:0000155">
    <property type="term" value="F:phosphorelay sensor kinase activity"/>
    <property type="evidence" value="ECO:0007669"/>
    <property type="project" value="InterPro"/>
</dbReference>
<evidence type="ECO:0000256" key="3">
    <source>
        <dbReference type="ARBA" id="ARBA00023012"/>
    </source>
</evidence>
<dbReference type="PANTHER" id="PTHR45569:SF1">
    <property type="entry name" value="SENSOR PROTEIN KDPD"/>
    <property type="match status" value="1"/>
</dbReference>
<name>A0A6J4NC97_9BACT</name>
<keyword evidence="2 5" id="KW-0418">Kinase</keyword>
<dbReference type="InterPro" id="IPR052023">
    <property type="entry name" value="Histidine_kinase_KdpD"/>
</dbReference>
<dbReference type="GO" id="GO:0005886">
    <property type="term" value="C:plasma membrane"/>
    <property type="evidence" value="ECO:0007669"/>
    <property type="project" value="TreeGrafter"/>
</dbReference>
<gene>
    <name evidence="5" type="ORF">AVDCRST_MAG64-600</name>
</gene>